<keyword evidence="2" id="KW-0493">Microtubule</keyword>
<evidence type="ECO:0000256" key="8">
    <source>
        <dbReference type="SAM" id="Phobius"/>
    </source>
</evidence>
<comment type="similarity">
    <text evidence="7">Belongs to the TRAFAC class dynamin-like GTPase superfamily. Dynamin/Fzo/YdjA family.</text>
</comment>
<dbReference type="CDD" id="cd08771">
    <property type="entry name" value="DLP_1"/>
    <property type="match status" value="1"/>
</dbReference>
<dbReference type="OrthoDB" id="5061070at2759"/>
<feature type="domain" description="GED" evidence="9">
    <location>
        <begin position="739"/>
        <end position="830"/>
    </location>
</feature>
<keyword evidence="4" id="KW-0378">Hydrolase</keyword>
<dbReference type="InterPro" id="IPR045063">
    <property type="entry name" value="Dynamin_N"/>
</dbReference>
<dbReference type="PROSITE" id="PS51718">
    <property type="entry name" value="G_DYNAMIN_2"/>
    <property type="match status" value="1"/>
</dbReference>
<dbReference type="InterPro" id="IPR001849">
    <property type="entry name" value="PH_domain"/>
</dbReference>
<organism evidence="11">
    <name type="scientific">Medioppia subpectinata</name>
    <dbReference type="NCBI Taxonomy" id="1979941"/>
    <lineage>
        <taxon>Eukaryota</taxon>
        <taxon>Metazoa</taxon>
        <taxon>Ecdysozoa</taxon>
        <taxon>Arthropoda</taxon>
        <taxon>Chelicerata</taxon>
        <taxon>Arachnida</taxon>
        <taxon>Acari</taxon>
        <taxon>Acariformes</taxon>
        <taxon>Sarcoptiformes</taxon>
        <taxon>Oribatida</taxon>
        <taxon>Brachypylina</taxon>
        <taxon>Oppioidea</taxon>
        <taxon>Oppiidae</taxon>
        <taxon>Medioppia</taxon>
    </lineage>
</organism>
<evidence type="ECO:0000256" key="4">
    <source>
        <dbReference type="ARBA" id="ARBA00022801"/>
    </source>
</evidence>
<evidence type="ECO:0000313" key="12">
    <source>
        <dbReference type="Proteomes" id="UP000759131"/>
    </source>
</evidence>
<dbReference type="Pfam" id="PF02212">
    <property type="entry name" value="GED"/>
    <property type="match status" value="1"/>
</dbReference>
<evidence type="ECO:0000313" key="11">
    <source>
        <dbReference type="EMBL" id="CAD7634969.1"/>
    </source>
</evidence>
<feature type="domain" description="Dynamin-type G" evidence="10">
    <location>
        <begin position="109"/>
        <end position="381"/>
    </location>
</feature>
<sequence length="830" mass="95038">MGWWTLIAVIPIMLYIIHPLWTLYDMDAKSLILLAIAVILVTKWIVRKLEPRTRPTRAQGRVANNDTNSGNGCRSLRAMFSGDPKTTLFDPNLVKMLNELQDTLNDSLALDLPQIVVVGGQSSGKSSVLESIVGRDFLPRGSGIVTRRPLVLQIKSDKTNTRDFGVFLHLPEKKFYNFNEIRDEIIAETDRVVPESRGISPKPINLRIHSSEMLDLTLVDLPGMTRVAVGNQPKDIEFQIERMILDYISGENCLILAVTAANQDLATSDALKLANKVDPEGNRTIGVLTKLDLMDKGTDARNILLGKHDIRLKRGFHGVVNRSQKDIEGNKKMRKAMEDEHKFFVDHPSYGPSMAKRMGIEYLKQFLQKELFEHIANRMTPMMTKTEEKLRQITEDLEGIEFPEDPMEKQRILVQTIEKFCKHFKSSMGGNGWEVDVNDLSCGAIINVLMNDTFPKQIDLLFYDEKRLGRRIATAIQNSSGTRLDVFIPNTAFTTCFGPQIELFKKPSIACVDWVTDEIRKTINKCLDDINCFPNLKKSFADLTLDFVRESNKECKKIVDHLIKVEKCYPNTRHEDFIEMIGDIKTTPIAPVQVNGTALAVQQNAQNLKCDWISYQKNDLWFVLRDNTLYWFRDEKQNGKKGSLDLNGCQMVFNGWKLAIILPKSYRIISDFILAFNSGEAMAKWYQWLVEAGVTRSTRIAQTIDWDSKCDEFFESGSQLSANGLPQDMSFPDVMKPQVDEVKRYLHTYFVILKKTFKDRLPKLCQLELINATSEFIEKELRKRIMDQFSTIDEIIGEDPDKELRIELLNKKKDYIEAIAIMDKYSKMRL</sequence>
<dbReference type="Gene3D" id="3.40.50.300">
    <property type="entry name" value="P-loop containing nucleotide triphosphate hydrolases"/>
    <property type="match status" value="1"/>
</dbReference>
<dbReference type="Gene3D" id="2.30.29.30">
    <property type="entry name" value="Pleckstrin-homology domain (PH domain)/Phosphotyrosine-binding domain (PTB)"/>
    <property type="match status" value="1"/>
</dbReference>
<name>A0A7R9L6M1_9ACAR</name>
<dbReference type="PROSITE" id="PS00410">
    <property type="entry name" value="G_DYNAMIN_1"/>
    <property type="match status" value="1"/>
</dbReference>
<dbReference type="GO" id="GO:0016020">
    <property type="term" value="C:membrane"/>
    <property type="evidence" value="ECO:0007669"/>
    <property type="project" value="TreeGrafter"/>
</dbReference>
<dbReference type="InterPro" id="IPR001401">
    <property type="entry name" value="Dynamin_GTPase"/>
</dbReference>
<feature type="transmembrane region" description="Helical" evidence="8">
    <location>
        <begin position="6"/>
        <end position="24"/>
    </location>
</feature>
<reference evidence="11" key="1">
    <citation type="submission" date="2020-11" db="EMBL/GenBank/DDBJ databases">
        <authorList>
            <person name="Tran Van P."/>
        </authorList>
    </citation>
    <scope>NUCLEOTIDE SEQUENCE</scope>
</reference>
<gene>
    <name evidence="11" type="ORF">OSB1V03_LOCUS15361</name>
</gene>
<dbReference type="InterPro" id="IPR030381">
    <property type="entry name" value="G_DYNAMIN_dom"/>
</dbReference>
<dbReference type="InterPro" id="IPR022812">
    <property type="entry name" value="Dynamin"/>
</dbReference>
<dbReference type="GO" id="GO:0008017">
    <property type="term" value="F:microtubule binding"/>
    <property type="evidence" value="ECO:0007669"/>
    <property type="project" value="TreeGrafter"/>
</dbReference>
<protein>
    <recommendedName>
        <fullName evidence="1">dynamin GTPase</fullName>
        <ecNumber evidence="1">3.6.5.5</ecNumber>
    </recommendedName>
</protein>
<dbReference type="InterPro" id="IPR003130">
    <property type="entry name" value="GED"/>
</dbReference>
<dbReference type="EMBL" id="CAJPIZ010015770">
    <property type="protein sequence ID" value="CAG2115399.1"/>
    <property type="molecule type" value="Genomic_DNA"/>
</dbReference>
<dbReference type="EC" id="3.6.5.5" evidence="1"/>
<dbReference type="GO" id="GO:0005737">
    <property type="term" value="C:cytoplasm"/>
    <property type="evidence" value="ECO:0007669"/>
    <property type="project" value="TreeGrafter"/>
</dbReference>
<evidence type="ECO:0000256" key="7">
    <source>
        <dbReference type="RuleBase" id="RU003932"/>
    </source>
</evidence>
<dbReference type="SUPFAM" id="SSF50729">
    <property type="entry name" value="PH domain-like"/>
    <property type="match status" value="1"/>
</dbReference>
<evidence type="ECO:0000259" key="10">
    <source>
        <dbReference type="PROSITE" id="PS51718"/>
    </source>
</evidence>
<evidence type="ECO:0000259" key="9">
    <source>
        <dbReference type="PROSITE" id="PS51388"/>
    </source>
</evidence>
<dbReference type="PANTHER" id="PTHR11566">
    <property type="entry name" value="DYNAMIN"/>
    <property type="match status" value="1"/>
</dbReference>
<evidence type="ECO:0000256" key="6">
    <source>
        <dbReference type="ARBA" id="ARBA00023175"/>
    </source>
</evidence>
<keyword evidence="5 7" id="KW-0342">GTP-binding</keyword>
<dbReference type="PRINTS" id="PR00195">
    <property type="entry name" value="DYNAMIN"/>
</dbReference>
<dbReference type="AlphaFoldDB" id="A0A7R9L6M1"/>
<dbReference type="InterPro" id="IPR019762">
    <property type="entry name" value="Dynamin_GTPase_CS"/>
</dbReference>
<dbReference type="Pfam" id="PF00350">
    <property type="entry name" value="Dynamin_N"/>
    <property type="match status" value="1"/>
</dbReference>
<dbReference type="Gene3D" id="1.20.120.1240">
    <property type="entry name" value="Dynamin, middle domain"/>
    <property type="match status" value="1"/>
</dbReference>
<dbReference type="Proteomes" id="UP000759131">
    <property type="component" value="Unassembled WGS sequence"/>
</dbReference>
<evidence type="ECO:0000256" key="1">
    <source>
        <dbReference type="ARBA" id="ARBA00011980"/>
    </source>
</evidence>
<keyword evidence="12" id="KW-1185">Reference proteome</keyword>
<keyword evidence="6" id="KW-0505">Motor protein</keyword>
<dbReference type="GO" id="GO:0005874">
    <property type="term" value="C:microtubule"/>
    <property type="evidence" value="ECO:0007669"/>
    <property type="project" value="UniProtKB-KW"/>
</dbReference>
<evidence type="ECO:0000256" key="2">
    <source>
        <dbReference type="ARBA" id="ARBA00022701"/>
    </source>
</evidence>
<dbReference type="GO" id="GO:0005525">
    <property type="term" value="F:GTP binding"/>
    <property type="evidence" value="ECO:0007669"/>
    <property type="project" value="UniProtKB-KW"/>
</dbReference>
<dbReference type="InterPro" id="IPR027417">
    <property type="entry name" value="P-loop_NTPase"/>
</dbReference>
<keyword evidence="8" id="KW-0472">Membrane</keyword>
<dbReference type="SUPFAM" id="SSF52540">
    <property type="entry name" value="P-loop containing nucleoside triphosphate hydrolases"/>
    <property type="match status" value="1"/>
</dbReference>
<dbReference type="EMBL" id="OC870345">
    <property type="protein sequence ID" value="CAD7634969.1"/>
    <property type="molecule type" value="Genomic_DNA"/>
</dbReference>
<dbReference type="InterPro" id="IPR020850">
    <property type="entry name" value="GED_dom"/>
</dbReference>
<accession>A0A7R9L6M1</accession>
<dbReference type="InterPro" id="IPR011993">
    <property type="entry name" value="PH-like_dom_sf"/>
</dbReference>
<evidence type="ECO:0000256" key="5">
    <source>
        <dbReference type="ARBA" id="ARBA00023134"/>
    </source>
</evidence>
<feature type="transmembrane region" description="Helical" evidence="8">
    <location>
        <begin position="31"/>
        <end position="46"/>
    </location>
</feature>
<keyword evidence="8" id="KW-1133">Transmembrane helix</keyword>
<dbReference type="GO" id="GO:0003924">
    <property type="term" value="F:GTPase activity"/>
    <property type="evidence" value="ECO:0007669"/>
    <property type="project" value="InterPro"/>
</dbReference>
<dbReference type="InterPro" id="IPR000375">
    <property type="entry name" value="Dynamin_stalk"/>
</dbReference>
<dbReference type="PROSITE" id="PS51388">
    <property type="entry name" value="GED"/>
    <property type="match status" value="1"/>
</dbReference>
<proteinExistence type="inferred from homology"/>
<dbReference type="SMART" id="SM00233">
    <property type="entry name" value="PH"/>
    <property type="match status" value="1"/>
</dbReference>
<evidence type="ECO:0000256" key="3">
    <source>
        <dbReference type="ARBA" id="ARBA00022741"/>
    </source>
</evidence>
<dbReference type="Pfam" id="PF01031">
    <property type="entry name" value="Dynamin_M"/>
    <property type="match status" value="1"/>
</dbReference>
<keyword evidence="3 7" id="KW-0547">Nucleotide-binding</keyword>
<keyword evidence="8" id="KW-0812">Transmembrane</keyword>
<dbReference type="SMART" id="SM00053">
    <property type="entry name" value="DYNc"/>
    <property type="match status" value="1"/>
</dbReference>